<dbReference type="EMBL" id="NAJO01000002">
    <property type="protein sequence ID" value="OQO14547.1"/>
    <property type="molecule type" value="Genomic_DNA"/>
</dbReference>
<gene>
    <name evidence="1" type="ORF">B0A48_01426</name>
</gene>
<dbReference type="InParanoid" id="A0A1V8TTB5"/>
<evidence type="ECO:0008006" key="3">
    <source>
        <dbReference type="Google" id="ProtNLM"/>
    </source>
</evidence>
<reference evidence="2" key="1">
    <citation type="submission" date="2017-03" db="EMBL/GenBank/DDBJ databases">
        <title>Genomes of endolithic fungi from Antarctica.</title>
        <authorList>
            <person name="Coleine C."/>
            <person name="Masonjones S."/>
            <person name="Stajich J.E."/>
        </authorList>
    </citation>
    <scope>NUCLEOTIDE SEQUENCE [LARGE SCALE GENOMIC DNA]</scope>
    <source>
        <strain evidence="2">CCFEE 5527</strain>
    </source>
</reference>
<comment type="caution">
    <text evidence="1">The sequence shown here is derived from an EMBL/GenBank/DDBJ whole genome shotgun (WGS) entry which is preliminary data.</text>
</comment>
<dbReference type="InterPro" id="IPR011333">
    <property type="entry name" value="SKP1/BTB/POZ_sf"/>
</dbReference>
<keyword evidence="2" id="KW-1185">Reference proteome</keyword>
<sequence>MAPANPDTMAEARRVVDQLFNGGRPVQIFVRSDSMAYPVPKAILAAASPKLERLCETSDNIITLDEGLGALQTLLGWVLKRTIISTDQLILTEAYTLGKKFEIPAFSNPVFKALQDQIDVDRKVCPLAMAAAYKNPDLKVLQQRMVRRISEGMRRTMWAQVYALIGEWRT</sequence>
<evidence type="ECO:0000313" key="1">
    <source>
        <dbReference type="EMBL" id="OQO14547.1"/>
    </source>
</evidence>
<dbReference type="Proteomes" id="UP000192596">
    <property type="component" value="Unassembled WGS sequence"/>
</dbReference>
<proteinExistence type="predicted"/>
<protein>
    <recommendedName>
        <fullName evidence="3">BTB domain-containing protein</fullName>
    </recommendedName>
</protein>
<evidence type="ECO:0000313" key="2">
    <source>
        <dbReference type="Proteomes" id="UP000192596"/>
    </source>
</evidence>
<dbReference type="AlphaFoldDB" id="A0A1V8TTB5"/>
<dbReference type="Gene3D" id="3.30.710.10">
    <property type="entry name" value="Potassium Channel Kv1.1, Chain A"/>
    <property type="match status" value="1"/>
</dbReference>
<name>A0A1V8TTB5_9PEZI</name>
<organism evidence="1 2">
    <name type="scientific">Cryoendolithus antarcticus</name>
    <dbReference type="NCBI Taxonomy" id="1507870"/>
    <lineage>
        <taxon>Eukaryota</taxon>
        <taxon>Fungi</taxon>
        <taxon>Dikarya</taxon>
        <taxon>Ascomycota</taxon>
        <taxon>Pezizomycotina</taxon>
        <taxon>Dothideomycetes</taxon>
        <taxon>Dothideomycetidae</taxon>
        <taxon>Cladosporiales</taxon>
        <taxon>Cladosporiaceae</taxon>
        <taxon>Cryoendolithus</taxon>
    </lineage>
</organism>
<accession>A0A1V8TTB5</accession>